<sequence>MLNKLPEQYFEVLKAPIVSGRQSPTSLGGNLILAIPLQWLIYYLTYSIASSYTKYPSTDTIQEIHFAASICFSILSLLFCIPAIYKRFEKLQYLLTILVSQMLFTFPALLWALFTIGEGEQATAESLVLFTIIVLTTATLLLGITIFRFLRLLKKGEYHEGSSRGQTRERFETKSYLPVAIVGGLSCVFTIQYFIRNFQMEYFESAILIILPILIFYTMIFVLPEQLVILYCKFRFDRFNVYQSRIKSSKKIGMERKG</sequence>
<evidence type="ECO:0000313" key="3">
    <source>
        <dbReference type="Proteomes" id="UP001235343"/>
    </source>
</evidence>
<feature type="transmembrane region" description="Helical" evidence="1">
    <location>
        <begin position="92"/>
        <end position="114"/>
    </location>
</feature>
<accession>A0ABT7LBN0</accession>
<comment type="caution">
    <text evidence="2">The sequence shown here is derived from an EMBL/GenBank/DDBJ whole genome shotgun (WGS) entry which is preliminary data.</text>
</comment>
<protein>
    <submittedName>
        <fullName evidence="2">ABC transporter ATPase</fullName>
    </submittedName>
</protein>
<feature type="transmembrane region" description="Helical" evidence="1">
    <location>
        <begin position="176"/>
        <end position="195"/>
    </location>
</feature>
<proteinExistence type="predicted"/>
<keyword evidence="1" id="KW-1133">Transmembrane helix</keyword>
<feature type="transmembrane region" description="Helical" evidence="1">
    <location>
        <begin position="126"/>
        <end position="150"/>
    </location>
</feature>
<evidence type="ECO:0000313" key="2">
    <source>
        <dbReference type="EMBL" id="MDL4841960.1"/>
    </source>
</evidence>
<feature type="transmembrane region" description="Helical" evidence="1">
    <location>
        <begin position="207"/>
        <end position="232"/>
    </location>
</feature>
<name>A0ABT7LBN0_9BACI</name>
<dbReference type="Proteomes" id="UP001235343">
    <property type="component" value="Unassembled WGS sequence"/>
</dbReference>
<keyword evidence="3" id="KW-1185">Reference proteome</keyword>
<keyword evidence="1" id="KW-0472">Membrane</keyword>
<dbReference type="EMBL" id="JASTZU010000051">
    <property type="protein sequence ID" value="MDL4841960.1"/>
    <property type="molecule type" value="Genomic_DNA"/>
</dbReference>
<keyword evidence="1" id="KW-0812">Transmembrane</keyword>
<dbReference type="RefSeq" id="WP_285933249.1">
    <property type="nucleotide sequence ID" value="NZ_JASTZU010000051.1"/>
</dbReference>
<gene>
    <name evidence="2" type="ORF">QQS35_16100</name>
</gene>
<feature type="transmembrane region" description="Helical" evidence="1">
    <location>
        <begin position="64"/>
        <end position="85"/>
    </location>
</feature>
<evidence type="ECO:0000256" key="1">
    <source>
        <dbReference type="SAM" id="Phobius"/>
    </source>
</evidence>
<feature type="transmembrane region" description="Helical" evidence="1">
    <location>
        <begin position="27"/>
        <end position="44"/>
    </location>
</feature>
<organism evidence="2 3">
    <name type="scientific">Aquibacillus rhizosphaerae</name>
    <dbReference type="NCBI Taxonomy" id="3051431"/>
    <lineage>
        <taxon>Bacteria</taxon>
        <taxon>Bacillati</taxon>
        <taxon>Bacillota</taxon>
        <taxon>Bacilli</taxon>
        <taxon>Bacillales</taxon>
        <taxon>Bacillaceae</taxon>
        <taxon>Aquibacillus</taxon>
    </lineage>
</organism>
<reference evidence="2 3" key="1">
    <citation type="submission" date="2023-06" db="EMBL/GenBank/DDBJ databases">
        <title>Aquibacillus rhizosphaerae LR5S19.</title>
        <authorList>
            <person name="Sun J.-Q."/>
        </authorList>
    </citation>
    <scope>NUCLEOTIDE SEQUENCE [LARGE SCALE GENOMIC DNA]</scope>
    <source>
        <strain evidence="2 3">LR5S19</strain>
    </source>
</reference>